<evidence type="ECO:0000313" key="1">
    <source>
        <dbReference type="WBParaSite" id="maker-PairedContig_382-snap-gene-0.13-mRNA-1"/>
    </source>
</evidence>
<organism evidence="1">
    <name type="scientific">Wuchereria bancrofti</name>
    <dbReference type="NCBI Taxonomy" id="6293"/>
    <lineage>
        <taxon>Eukaryota</taxon>
        <taxon>Metazoa</taxon>
        <taxon>Ecdysozoa</taxon>
        <taxon>Nematoda</taxon>
        <taxon>Chromadorea</taxon>
        <taxon>Rhabditida</taxon>
        <taxon>Spirurina</taxon>
        <taxon>Spiruromorpha</taxon>
        <taxon>Filarioidea</taxon>
        <taxon>Onchocercidae</taxon>
        <taxon>Wuchereria</taxon>
    </lineage>
</organism>
<sequence>MKKSYPSVLDSAGGKRCQRAKNRLITSSVILFVTFLESGVSPQWRSYNYFTKTPTVQVHRTEPVQIRESTSIEGKEVNDLNYQGRKITLFRKEAEQ</sequence>
<accession>A0A1I8EPG0</accession>
<name>A0A1I8EPG0_WUCBA</name>
<protein>
    <submittedName>
        <fullName evidence="1">Uncharacterized protein</fullName>
    </submittedName>
</protein>
<reference evidence="1" key="1">
    <citation type="submission" date="2016-11" db="UniProtKB">
        <authorList>
            <consortium name="WormBaseParasite"/>
        </authorList>
    </citation>
    <scope>IDENTIFICATION</scope>
    <source>
        <strain evidence="1">pt0022</strain>
    </source>
</reference>
<proteinExistence type="predicted"/>
<dbReference type="AlphaFoldDB" id="A0A1I8EPG0"/>
<dbReference type="WBParaSite" id="maker-PairedContig_382-snap-gene-0.13-mRNA-1">
    <property type="protein sequence ID" value="maker-PairedContig_382-snap-gene-0.13-mRNA-1"/>
    <property type="gene ID" value="maker-PairedContig_382-snap-gene-0.13"/>
</dbReference>